<evidence type="ECO:0000256" key="5">
    <source>
        <dbReference type="ARBA" id="ARBA00022723"/>
    </source>
</evidence>
<dbReference type="EMBL" id="LT598450">
    <property type="protein sequence ID" value="SCU81905.1"/>
    <property type="molecule type" value="Genomic_DNA"/>
</dbReference>
<evidence type="ECO:0000313" key="18">
    <source>
        <dbReference type="Proteomes" id="UP000189911"/>
    </source>
</evidence>
<evidence type="ECO:0000256" key="14">
    <source>
        <dbReference type="SAM" id="MobiDB-lite"/>
    </source>
</evidence>
<feature type="region of interest" description="Disordered" evidence="14">
    <location>
        <begin position="582"/>
        <end position="628"/>
    </location>
</feature>
<feature type="compositionally biased region" description="Polar residues" evidence="14">
    <location>
        <begin position="440"/>
        <end position="463"/>
    </location>
</feature>
<name>A0A1G4IXP3_9SACH</name>
<dbReference type="Proteomes" id="UP000189911">
    <property type="component" value="Chromosome B"/>
</dbReference>
<keyword evidence="8" id="KW-0269">Exonuclease</keyword>
<dbReference type="SMART" id="SM00485">
    <property type="entry name" value="XPGN"/>
    <property type="match status" value="1"/>
</dbReference>
<evidence type="ECO:0000256" key="9">
    <source>
        <dbReference type="ARBA" id="ARBA00022842"/>
    </source>
</evidence>
<protein>
    <submittedName>
        <fullName evidence="17">LANO_0B04522g1_1</fullName>
    </submittedName>
</protein>
<gene>
    <name evidence="17" type="ORF">LANO_0B04522G</name>
</gene>
<comment type="subcellular location">
    <subcellularLocation>
        <location evidence="2">Nucleus</location>
    </subcellularLocation>
</comment>
<dbReference type="GO" id="GO:0017108">
    <property type="term" value="F:5'-flap endonuclease activity"/>
    <property type="evidence" value="ECO:0007669"/>
    <property type="project" value="TreeGrafter"/>
</dbReference>
<dbReference type="OrthoDB" id="26491at2759"/>
<evidence type="ECO:0000256" key="7">
    <source>
        <dbReference type="ARBA" id="ARBA00022801"/>
    </source>
</evidence>
<dbReference type="InterPro" id="IPR006086">
    <property type="entry name" value="XPG-I_dom"/>
</dbReference>
<comment type="cofactor">
    <cofactor evidence="1">
        <name>Mg(2+)</name>
        <dbReference type="ChEBI" id="CHEBI:18420"/>
    </cofactor>
</comment>
<feature type="domain" description="XPG-I" evidence="15">
    <location>
        <begin position="139"/>
        <end position="210"/>
    </location>
</feature>
<keyword evidence="7" id="KW-0378">Hydrolase</keyword>
<sequence>MGVQGLLPQLKPIQQPITLARYQGQTLAIDGYAWLHRAAHSCAEDLALDLPSTRYLEFFVKRLDMLRNRFHINPYLVFDGDAITVKKDTEVKRRQKRVENREKALALWKSGDKRQAYEYFQKSVDVTPEMAKCIIEYCQTQSIQYVVAPFEADAQMVYLENKGMAHGIISEDSDLLIFGCRKLITKLNDHGEAVEICRDDFTHLPSKFPLFQLSPEQTRAMVCLSGCDYTAGIPKVGLLTAIKLVKKFKTIDKIILNIQREGRFTVPKDFADEYQLATFAFQFQRVYCPERREVTTLNEIPLELKDCQALFSCIGKVVHKTERVKRIIINNEDIDHELHGKIAAGEICPYNFEKALINRERKLQLTAKSEPIISIPATSNTKSIDSFFSKSASVSVSATPQGGSAQIRAATRIQEQKLLESKRKLQSTVERRKLSRHDMPTSNSASSKFFNQSNRPSERSMSTKAISMSVNTPIAERLSSQLEEQLLESDVNLVGKGLTSQSSDAVISQEDIPTDIPSSLASTEIPSSMLPTQIDQDSVPFSEEESESLSEVEEPAKTDDIRANQKKRHCASLAGLRESFSYGRAPLRERDPNTVVPSTKSKHPDSKVQRPSLKRSNHYVASPSSTGLQRNVTRTLSLSDFIYRGQ</sequence>
<dbReference type="PANTHER" id="PTHR11081">
    <property type="entry name" value="FLAP ENDONUCLEASE FAMILY MEMBER"/>
    <property type="match status" value="1"/>
</dbReference>
<accession>A0A1G4IXP3</accession>
<dbReference type="GO" id="GO:0003677">
    <property type="term" value="F:DNA binding"/>
    <property type="evidence" value="ECO:0007669"/>
    <property type="project" value="UniProtKB-KW"/>
</dbReference>
<feature type="region of interest" description="Disordered" evidence="14">
    <location>
        <begin position="421"/>
        <end position="463"/>
    </location>
</feature>
<dbReference type="SUPFAM" id="SSF47807">
    <property type="entry name" value="5' to 3' exonuclease, C-terminal subdomain"/>
    <property type="match status" value="1"/>
</dbReference>
<proteinExistence type="inferred from homology"/>
<keyword evidence="5" id="KW-0479">Metal-binding</keyword>
<dbReference type="FunFam" id="1.10.150.20:FF:000011">
    <property type="entry name" value="exonuclease 1"/>
    <property type="match status" value="1"/>
</dbReference>
<evidence type="ECO:0000256" key="1">
    <source>
        <dbReference type="ARBA" id="ARBA00001946"/>
    </source>
</evidence>
<dbReference type="InterPro" id="IPR008918">
    <property type="entry name" value="HhH2"/>
</dbReference>
<keyword evidence="9" id="KW-0460">Magnesium</keyword>
<dbReference type="Gene3D" id="1.10.150.20">
    <property type="entry name" value="5' to 3' exonuclease, C-terminal subdomain"/>
    <property type="match status" value="1"/>
</dbReference>
<dbReference type="AlphaFoldDB" id="A0A1G4IXP3"/>
<evidence type="ECO:0000256" key="3">
    <source>
        <dbReference type="ARBA" id="ARBA00010563"/>
    </source>
</evidence>
<keyword evidence="11" id="KW-0238">DNA-binding</keyword>
<evidence type="ECO:0000256" key="6">
    <source>
        <dbReference type="ARBA" id="ARBA00022763"/>
    </source>
</evidence>
<keyword evidence="13" id="KW-0539">Nucleus</keyword>
<dbReference type="GO" id="GO:0035312">
    <property type="term" value="F:5'-3' DNA exonuclease activity"/>
    <property type="evidence" value="ECO:0007669"/>
    <property type="project" value="InterPro"/>
</dbReference>
<dbReference type="Gene3D" id="3.40.50.1010">
    <property type="entry name" value="5'-nuclease"/>
    <property type="match status" value="1"/>
</dbReference>
<dbReference type="GO" id="GO:0005634">
    <property type="term" value="C:nucleus"/>
    <property type="evidence" value="ECO:0007669"/>
    <property type="project" value="UniProtKB-SubCell"/>
</dbReference>
<evidence type="ECO:0000256" key="4">
    <source>
        <dbReference type="ARBA" id="ARBA00022722"/>
    </source>
</evidence>
<dbReference type="InterPro" id="IPR029060">
    <property type="entry name" value="PIN-like_dom_sf"/>
</dbReference>
<dbReference type="InterPro" id="IPR036279">
    <property type="entry name" value="5-3_exonuclease_C_sf"/>
</dbReference>
<keyword evidence="10" id="KW-0267">Excision nuclease</keyword>
<dbReference type="FunFam" id="3.40.50.1010:FF:000002">
    <property type="entry name" value="Exonuclease 1, putative"/>
    <property type="match status" value="1"/>
</dbReference>
<reference evidence="18" key="1">
    <citation type="submission" date="2016-03" db="EMBL/GenBank/DDBJ databases">
        <authorList>
            <person name="Devillers Hugo."/>
        </authorList>
    </citation>
    <scope>NUCLEOTIDE SEQUENCE [LARGE SCALE GENOMIC DNA]</scope>
</reference>
<evidence type="ECO:0000256" key="12">
    <source>
        <dbReference type="ARBA" id="ARBA00023204"/>
    </source>
</evidence>
<keyword evidence="6" id="KW-0227">DNA damage</keyword>
<keyword evidence="4" id="KW-0540">Nuclease</keyword>
<dbReference type="PANTHER" id="PTHR11081:SF65">
    <property type="entry name" value="DNA DAMAGE-INDUCIBLE PROTEIN DIN7-RELATED"/>
    <property type="match status" value="1"/>
</dbReference>
<dbReference type="GO" id="GO:0006281">
    <property type="term" value="P:DNA repair"/>
    <property type="evidence" value="ECO:0007669"/>
    <property type="project" value="UniProtKB-KW"/>
</dbReference>
<evidence type="ECO:0000256" key="8">
    <source>
        <dbReference type="ARBA" id="ARBA00022839"/>
    </source>
</evidence>
<dbReference type="Pfam" id="PF00752">
    <property type="entry name" value="XPG_N"/>
    <property type="match status" value="1"/>
</dbReference>
<keyword evidence="18" id="KW-1185">Reference proteome</keyword>
<dbReference type="GO" id="GO:0046872">
    <property type="term" value="F:metal ion binding"/>
    <property type="evidence" value="ECO:0007669"/>
    <property type="project" value="UniProtKB-KW"/>
</dbReference>
<feature type="region of interest" description="Disordered" evidence="14">
    <location>
        <begin position="505"/>
        <end position="565"/>
    </location>
</feature>
<evidence type="ECO:0000256" key="13">
    <source>
        <dbReference type="ARBA" id="ARBA00023242"/>
    </source>
</evidence>
<dbReference type="InterPro" id="IPR037315">
    <property type="entry name" value="EXO1_H3TH"/>
</dbReference>
<evidence type="ECO:0000256" key="2">
    <source>
        <dbReference type="ARBA" id="ARBA00004123"/>
    </source>
</evidence>
<feature type="compositionally biased region" description="Polar residues" evidence="14">
    <location>
        <begin position="516"/>
        <end position="536"/>
    </location>
</feature>
<dbReference type="SMART" id="SM00279">
    <property type="entry name" value="HhH2"/>
    <property type="match status" value="1"/>
</dbReference>
<organism evidence="17 18">
    <name type="scientific">Lachancea nothofagi CBS 11611</name>
    <dbReference type="NCBI Taxonomy" id="1266666"/>
    <lineage>
        <taxon>Eukaryota</taxon>
        <taxon>Fungi</taxon>
        <taxon>Dikarya</taxon>
        <taxon>Ascomycota</taxon>
        <taxon>Saccharomycotina</taxon>
        <taxon>Saccharomycetes</taxon>
        <taxon>Saccharomycetales</taxon>
        <taxon>Saccharomycetaceae</taxon>
        <taxon>Lachancea</taxon>
    </lineage>
</organism>
<feature type="compositionally biased region" description="Basic and acidic residues" evidence="14">
    <location>
        <begin position="421"/>
        <end position="439"/>
    </location>
</feature>
<dbReference type="CDD" id="cd09908">
    <property type="entry name" value="H3TH_EXO1"/>
    <property type="match status" value="1"/>
</dbReference>
<evidence type="ECO:0000256" key="10">
    <source>
        <dbReference type="ARBA" id="ARBA00022881"/>
    </source>
</evidence>
<dbReference type="InterPro" id="IPR006085">
    <property type="entry name" value="XPG_DNA_repair_N"/>
</dbReference>
<dbReference type="InterPro" id="IPR044752">
    <property type="entry name" value="PIN-like_EXO1"/>
</dbReference>
<dbReference type="PRINTS" id="PR00853">
    <property type="entry name" value="XPGRADSUPER"/>
</dbReference>
<evidence type="ECO:0000256" key="11">
    <source>
        <dbReference type="ARBA" id="ARBA00023125"/>
    </source>
</evidence>
<dbReference type="SUPFAM" id="SSF88723">
    <property type="entry name" value="PIN domain-like"/>
    <property type="match status" value="1"/>
</dbReference>
<keyword evidence="12" id="KW-0234">DNA repair</keyword>
<feature type="compositionally biased region" description="Acidic residues" evidence="14">
    <location>
        <begin position="542"/>
        <end position="553"/>
    </location>
</feature>
<evidence type="ECO:0000259" key="16">
    <source>
        <dbReference type="SMART" id="SM00485"/>
    </source>
</evidence>
<feature type="domain" description="XPG N-terminal" evidence="16">
    <location>
        <begin position="1"/>
        <end position="100"/>
    </location>
</feature>
<dbReference type="Pfam" id="PF00867">
    <property type="entry name" value="XPG_I"/>
    <property type="match status" value="1"/>
</dbReference>
<evidence type="ECO:0000259" key="15">
    <source>
        <dbReference type="SMART" id="SM00484"/>
    </source>
</evidence>
<feature type="compositionally biased region" description="Basic and acidic residues" evidence="14">
    <location>
        <begin position="554"/>
        <end position="563"/>
    </location>
</feature>
<dbReference type="InterPro" id="IPR006084">
    <property type="entry name" value="XPG/Rad2"/>
</dbReference>
<evidence type="ECO:0000313" key="17">
    <source>
        <dbReference type="EMBL" id="SCU81905.1"/>
    </source>
</evidence>
<dbReference type="SMART" id="SM00484">
    <property type="entry name" value="XPGI"/>
    <property type="match status" value="1"/>
</dbReference>
<comment type="similarity">
    <text evidence="3">Belongs to the XPG/RAD2 endonuclease family. EXO1 subfamily.</text>
</comment>
<dbReference type="CDD" id="cd09857">
    <property type="entry name" value="PIN_EXO1"/>
    <property type="match status" value="1"/>
</dbReference>